<accession>A0A6V7HAH0</accession>
<organism evidence="2 3">
    <name type="scientific">Heterotrigona itama</name>
    <dbReference type="NCBI Taxonomy" id="395501"/>
    <lineage>
        <taxon>Eukaryota</taxon>
        <taxon>Metazoa</taxon>
        <taxon>Ecdysozoa</taxon>
        <taxon>Arthropoda</taxon>
        <taxon>Hexapoda</taxon>
        <taxon>Insecta</taxon>
        <taxon>Pterygota</taxon>
        <taxon>Neoptera</taxon>
        <taxon>Endopterygota</taxon>
        <taxon>Hymenoptera</taxon>
        <taxon>Apocrita</taxon>
        <taxon>Aculeata</taxon>
        <taxon>Apoidea</taxon>
        <taxon>Anthophila</taxon>
        <taxon>Apidae</taxon>
        <taxon>Heterotrigona</taxon>
    </lineage>
</organism>
<reference evidence="2" key="1">
    <citation type="submission" date="2020-07" db="EMBL/GenBank/DDBJ databases">
        <authorList>
            <person name="Nazaruddin N."/>
        </authorList>
    </citation>
    <scope>NUCLEOTIDE SEQUENCE</scope>
</reference>
<dbReference type="AlphaFoldDB" id="A0A6V7HAH0"/>
<dbReference type="Proteomes" id="UP000752696">
    <property type="component" value="Unassembled WGS sequence"/>
</dbReference>
<dbReference type="EMBL" id="CAJDYZ010008784">
    <property type="protein sequence ID" value="CAD1475822.1"/>
    <property type="molecule type" value="Genomic_DNA"/>
</dbReference>
<evidence type="ECO:0000313" key="3">
    <source>
        <dbReference type="Proteomes" id="UP000752696"/>
    </source>
</evidence>
<sequence>MKQRDERQIIEKRSETNSCPQVSGNWNPHEMNVALFALLYFHVRVTELRNGTETNPSSQVSGNWNPHEMNGFAEGATFESIVHYVLKNMKITKARAGYLVMEVLKAGIALGRIKKTPRGTYILVKDRSGPIAHNIKEPRFSDDSDWSDVSSEESF</sequence>
<evidence type="ECO:0008006" key="4">
    <source>
        <dbReference type="Google" id="ProtNLM"/>
    </source>
</evidence>
<proteinExistence type="predicted"/>
<protein>
    <recommendedName>
        <fullName evidence="4">H15 domain-containing protein</fullName>
    </recommendedName>
</protein>
<keyword evidence="3" id="KW-1185">Reference proteome</keyword>
<name>A0A6V7HAH0_9HYME</name>
<feature type="compositionally biased region" description="Acidic residues" evidence="1">
    <location>
        <begin position="143"/>
        <end position="155"/>
    </location>
</feature>
<gene>
    <name evidence="2" type="ORF">MHI_LOCUS596237</name>
</gene>
<feature type="region of interest" description="Disordered" evidence="1">
    <location>
        <begin position="134"/>
        <end position="155"/>
    </location>
</feature>
<feature type="region of interest" description="Disordered" evidence="1">
    <location>
        <begin position="1"/>
        <end position="23"/>
    </location>
</feature>
<evidence type="ECO:0000256" key="1">
    <source>
        <dbReference type="SAM" id="MobiDB-lite"/>
    </source>
</evidence>
<dbReference type="OrthoDB" id="7687833at2759"/>
<evidence type="ECO:0000313" key="2">
    <source>
        <dbReference type="EMBL" id="CAD1475822.1"/>
    </source>
</evidence>
<comment type="caution">
    <text evidence="2">The sequence shown here is derived from an EMBL/GenBank/DDBJ whole genome shotgun (WGS) entry which is preliminary data.</text>
</comment>
<feature type="compositionally biased region" description="Basic and acidic residues" evidence="1">
    <location>
        <begin position="1"/>
        <end position="15"/>
    </location>
</feature>